<name>A0A509EKU9_9HYPH</name>
<feature type="transmembrane region" description="Helical" evidence="1">
    <location>
        <begin position="140"/>
        <end position="162"/>
    </location>
</feature>
<keyword evidence="1" id="KW-0812">Transmembrane</keyword>
<proteinExistence type="predicted"/>
<gene>
    <name evidence="2" type="ORF">MET9862_05404</name>
</gene>
<evidence type="ECO:0000313" key="3">
    <source>
        <dbReference type="Proteomes" id="UP000410984"/>
    </source>
</evidence>
<evidence type="ECO:0000313" key="2">
    <source>
        <dbReference type="EMBL" id="VUD74771.1"/>
    </source>
</evidence>
<reference evidence="2 3" key="1">
    <citation type="submission" date="2019-06" db="EMBL/GenBank/DDBJ databases">
        <authorList>
            <person name="Rodrigo-Torres L."/>
            <person name="Arahal R. D."/>
            <person name="Lucena T."/>
        </authorList>
    </citation>
    <scope>NUCLEOTIDE SEQUENCE [LARGE SCALE GENOMIC DNA]</scope>
    <source>
        <strain evidence="2 3">SB0023/3</strain>
    </source>
</reference>
<organism evidence="2 3">
    <name type="scientific">Methylobacterium symbioticum</name>
    <dbReference type="NCBI Taxonomy" id="2584084"/>
    <lineage>
        <taxon>Bacteria</taxon>
        <taxon>Pseudomonadati</taxon>
        <taxon>Pseudomonadota</taxon>
        <taxon>Alphaproteobacteria</taxon>
        <taxon>Hyphomicrobiales</taxon>
        <taxon>Methylobacteriaceae</taxon>
        <taxon>Methylobacterium</taxon>
    </lineage>
</organism>
<dbReference type="Proteomes" id="UP000410984">
    <property type="component" value="Unassembled WGS sequence"/>
</dbReference>
<keyword evidence="1" id="KW-0472">Membrane</keyword>
<evidence type="ECO:0000256" key="1">
    <source>
        <dbReference type="SAM" id="Phobius"/>
    </source>
</evidence>
<protein>
    <submittedName>
        <fullName evidence="2">Uncharacterized protein</fullName>
    </submittedName>
</protein>
<keyword evidence="3" id="KW-1185">Reference proteome</keyword>
<dbReference type="AlphaFoldDB" id="A0A509EKU9"/>
<dbReference type="SUPFAM" id="SSF53474">
    <property type="entry name" value="alpha/beta-Hydrolases"/>
    <property type="match status" value="1"/>
</dbReference>
<dbReference type="Gene3D" id="3.40.50.1820">
    <property type="entry name" value="alpha/beta hydrolase"/>
    <property type="match status" value="1"/>
</dbReference>
<dbReference type="RefSeq" id="WP_142586030.1">
    <property type="nucleotide sequence ID" value="NZ_CABFPH010000156.1"/>
</dbReference>
<feature type="transmembrane region" description="Helical" evidence="1">
    <location>
        <begin position="174"/>
        <end position="195"/>
    </location>
</feature>
<feature type="transmembrane region" description="Helical" evidence="1">
    <location>
        <begin position="108"/>
        <end position="128"/>
    </location>
</feature>
<dbReference type="EMBL" id="CABFPH010000156">
    <property type="protein sequence ID" value="VUD74771.1"/>
    <property type="molecule type" value="Genomic_DNA"/>
</dbReference>
<dbReference type="InterPro" id="IPR029058">
    <property type="entry name" value="AB_hydrolase_fold"/>
</dbReference>
<keyword evidence="1" id="KW-1133">Transmembrane helix</keyword>
<accession>A0A509EKU9</accession>
<sequence length="426" mass="47836">MRTVLAYTPPDLQEARPGVVRRRLVFFLAGYDPEARSRYRMLFVRELLLSARRFGEPAPKLGRLSEEAGGLSQVWQIAPRPEIGDAAVDYEVLHWDDLVARDGQRLRLVNIGLLVAGTLHALMIGLLWRFYRFNHRYGNVIVYPFVMVVALALVSGLIAAVVHPHLGTGFAHSLGLPLALSLPLALAIGVAWIAAIDRPLNRMFFWLLLRSWVFHWQHGQGWRPDYEARLDAFAERAAARIAEARASAEPPDEILLVGHSTGGLTAAELAARLLDRMPDLGETGPVLSLATLGSALPLVVIQPRAVRLRAQVARLVASRRLVWCDFQAPQDWMNFPGFNPVLDVDLPETGGTTANPIVRSAQFKRILTAETYAKVRNRPFRMHFQFLMANELPGEYDYFRMVLGPQYLRDRALQPIIGPEPVRTRR</sequence>
<dbReference type="OrthoDB" id="7257484at2"/>